<protein>
    <recommendedName>
        <fullName evidence="1">GTPase-associated system helical domain-containing protein</fullName>
    </recommendedName>
</protein>
<keyword evidence="3" id="KW-1185">Reference proteome</keyword>
<evidence type="ECO:0000313" key="3">
    <source>
        <dbReference type="Proteomes" id="UP000297853"/>
    </source>
</evidence>
<gene>
    <name evidence="2" type="ORF">E3T28_09265</name>
</gene>
<name>A0ABY2J3A4_9MICO</name>
<evidence type="ECO:0000259" key="1">
    <source>
        <dbReference type="Pfam" id="PF19994"/>
    </source>
</evidence>
<reference evidence="2 3" key="1">
    <citation type="submission" date="2019-03" db="EMBL/GenBank/DDBJ databases">
        <title>Genomics of glacier-inhabiting Cryobacterium strains.</title>
        <authorList>
            <person name="Liu Q."/>
            <person name="Xin Y.-H."/>
        </authorList>
    </citation>
    <scope>NUCLEOTIDE SEQUENCE [LARGE SCALE GENOMIC DNA]</scope>
    <source>
        <strain evidence="2 3">TMT1-23-1</strain>
    </source>
</reference>
<proteinExistence type="predicted"/>
<accession>A0ABY2J3A4</accession>
<sequence length="335" mass="35725">MTTDPTFDEMAAALSAATMEIDTAEIQSRRAAASLAMAELSTLDLVAAACGAPVPGSAEAIESAIREHDGTWVTGRGQEVVRIVAAVALTALLREPDRRILAALACESAAYLGYEPGAPGLLRTAEAVTFDVSTASRARADIAALKGASRKLLTGEQELEGPQAVAAVRALARRFDEVVEQVSIRLDRMDEELNSLWWSRKSFHSASSAEWEQLPAMERVVRATIEIEELVHIAPAARGTVEVLNERVGNLDTEPDVSILDIAEELAGSAHAALPHSHFLLPLSTVASSLAIYPGQRDVVSTVIAQSTGLDPSQVVGLRELGAQLLRENSMMRVM</sequence>
<evidence type="ECO:0000313" key="2">
    <source>
        <dbReference type="EMBL" id="TFC99411.1"/>
    </source>
</evidence>
<comment type="caution">
    <text evidence="2">The sequence shown here is derived from an EMBL/GenBank/DDBJ whole genome shotgun (WGS) entry which is preliminary data.</text>
</comment>
<dbReference type="InterPro" id="IPR045523">
    <property type="entry name" value="GASH"/>
</dbReference>
<dbReference type="Proteomes" id="UP000297853">
    <property type="component" value="Unassembled WGS sequence"/>
</dbReference>
<feature type="domain" description="GTPase-associated system helical" evidence="1">
    <location>
        <begin position="146"/>
        <end position="333"/>
    </location>
</feature>
<dbReference type="RefSeq" id="WP_134430075.1">
    <property type="nucleotide sequence ID" value="NZ_SOGQ01000047.1"/>
</dbReference>
<dbReference type="EMBL" id="SOGQ01000047">
    <property type="protein sequence ID" value="TFC99411.1"/>
    <property type="molecule type" value="Genomic_DNA"/>
</dbReference>
<dbReference type="Pfam" id="PF19994">
    <property type="entry name" value="GASH"/>
    <property type="match status" value="1"/>
</dbReference>
<organism evidence="2 3">
    <name type="scientific">Cryobacterium sinapicolor</name>
    <dbReference type="NCBI Taxonomy" id="1259236"/>
    <lineage>
        <taxon>Bacteria</taxon>
        <taxon>Bacillati</taxon>
        <taxon>Actinomycetota</taxon>
        <taxon>Actinomycetes</taxon>
        <taxon>Micrococcales</taxon>
        <taxon>Microbacteriaceae</taxon>
        <taxon>Cryobacterium</taxon>
    </lineage>
</organism>